<feature type="transmembrane region" description="Helical" evidence="8">
    <location>
        <begin position="337"/>
        <end position="357"/>
    </location>
</feature>
<evidence type="ECO:0000256" key="4">
    <source>
        <dbReference type="ARBA" id="ARBA00022989"/>
    </source>
</evidence>
<evidence type="ECO:0000256" key="2">
    <source>
        <dbReference type="ARBA" id="ARBA00022448"/>
    </source>
</evidence>
<sequence>MTRQENEVSSKASIHSKSSAMNLETVPSSVIGASVELDEETNRKLLRKIDRKLMPVYYDKAILSQAAIFGLREDLKLTTGIRYSWVSLIFYFGYIAGTYPASFLAQRYPIRIVCTAICIIWSFVILCTPACTSYTGLLINRFMLGLVEAGVSPIFMLVVGLWYTHSEQVSRSSWWYSCSGGSLLISPLINYGLGHIKGGALNSWQWMYIIAGLATLAWGIALWWLFPDSPQHAKGFTEAERHLLLERVRENNAGTEDKHFKSYQFKEALFDYRLWGIMILSIVSCTGSGAVTTFGTIVFKDMGFDVFTSLLLNLPIGALAFICILGSGYIGRKVQDSRLHIIAGACLPVILGCSLIWQLPDSKKAGRIIGFYLVNFFSSAWVQCIGLGTSNVAGHTKKAVYAASTFIGYCLGNIIGPLMFDAKFAPRYDESFTGIMICFTWHLKTGSLDLNWEAFSVKQSFQLWRLLVEGIPGILKALIPFSTSVPEDYLAYIFAIYRGGPSTRLALVEAGCTAAEGIRASISPLRFHLPFSQFTRNQPWSEEDMTSSWRRAAAYYHDPSIDWIKIGLYSPTTPKSKPKDEWENLTAVLSHLIPELENDTEVSALC</sequence>
<gene>
    <name evidence="10" type="ORF">FGLOB1_3573</name>
</gene>
<dbReference type="PANTHER" id="PTHR43791:SF74">
    <property type="entry name" value="TRANSPORTER, PUTATIVE (AFU_ORTHOLOGUE AFUA_1G17530)-RELATED"/>
    <property type="match status" value="1"/>
</dbReference>
<feature type="region of interest" description="Disordered" evidence="7">
    <location>
        <begin position="1"/>
        <end position="20"/>
    </location>
</feature>
<feature type="transmembrane region" description="Helical" evidence="8">
    <location>
        <begin position="83"/>
        <end position="102"/>
    </location>
</feature>
<evidence type="ECO:0000313" key="11">
    <source>
        <dbReference type="Proteomes" id="UP000532311"/>
    </source>
</evidence>
<keyword evidence="6" id="KW-0325">Glycoprotein</keyword>
<evidence type="ECO:0000256" key="3">
    <source>
        <dbReference type="ARBA" id="ARBA00022692"/>
    </source>
</evidence>
<comment type="subcellular location">
    <subcellularLocation>
        <location evidence="1">Membrane</location>
        <topology evidence="1">Multi-pass membrane protein</topology>
    </subcellularLocation>
</comment>
<feature type="domain" description="Major facilitator superfamily (MFS) profile" evidence="9">
    <location>
        <begin position="45"/>
        <end position="488"/>
    </location>
</feature>
<feature type="transmembrane region" description="Helical" evidence="8">
    <location>
        <begin position="369"/>
        <end position="388"/>
    </location>
</feature>
<accession>A0A8H6DGR3</accession>
<dbReference type="InterPro" id="IPR036259">
    <property type="entry name" value="MFS_trans_sf"/>
</dbReference>
<dbReference type="Pfam" id="PF07690">
    <property type="entry name" value="MFS_1"/>
    <property type="match status" value="1"/>
</dbReference>
<dbReference type="GO" id="GO:0016020">
    <property type="term" value="C:membrane"/>
    <property type="evidence" value="ECO:0007669"/>
    <property type="project" value="UniProtKB-SubCell"/>
</dbReference>
<dbReference type="PANTHER" id="PTHR43791">
    <property type="entry name" value="PERMEASE-RELATED"/>
    <property type="match status" value="1"/>
</dbReference>
<feature type="compositionally biased region" description="Low complexity" evidence="7">
    <location>
        <begin position="9"/>
        <end position="20"/>
    </location>
</feature>
<evidence type="ECO:0000256" key="7">
    <source>
        <dbReference type="SAM" id="MobiDB-lite"/>
    </source>
</evidence>
<dbReference type="Gene3D" id="1.20.1250.20">
    <property type="entry name" value="MFS general substrate transporter like domains"/>
    <property type="match status" value="1"/>
</dbReference>
<feature type="transmembrane region" description="Helical" evidence="8">
    <location>
        <begin position="108"/>
        <end position="130"/>
    </location>
</feature>
<dbReference type="Proteomes" id="UP000532311">
    <property type="component" value="Unassembled WGS sequence"/>
</dbReference>
<keyword evidence="11" id="KW-1185">Reference proteome</keyword>
<dbReference type="InterPro" id="IPR011701">
    <property type="entry name" value="MFS"/>
</dbReference>
<feature type="transmembrane region" description="Helical" evidence="8">
    <location>
        <begin position="274"/>
        <end position="299"/>
    </location>
</feature>
<evidence type="ECO:0000256" key="8">
    <source>
        <dbReference type="SAM" id="Phobius"/>
    </source>
</evidence>
<feature type="transmembrane region" description="Helical" evidence="8">
    <location>
        <begin position="311"/>
        <end position="331"/>
    </location>
</feature>
<dbReference type="GO" id="GO:0022857">
    <property type="term" value="F:transmembrane transporter activity"/>
    <property type="evidence" value="ECO:0007669"/>
    <property type="project" value="InterPro"/>
</dbReference>
<protein>
    <submittedName>
        <fullName evidence="10">Allantoate permease</fullName>
    </submittedName>
</protein>
<feature type="transmembrane region" description="Helical" evidence="8">
    <location>
        <begin position="206"/>
        <end position="226"/>
    </location>
</feature>
<feature type="transmembrane region" description="Helical" evidence="8">
    <location>
        <begin position="174"/>
        <end position="194"/>
    </location>
</feature>
<evidence type="ECO:0000259" key="9">
    <source>
        <dbReference type="PROSITE" id="PS50850"/>
    </source>
</evidence>
<dbReference type="SUPFAM" id="SSF103473">
    <property type="entry name" value="MFS general substrate transporter"/>
    <property type="match status" value="1"/>
</dbReference>
<dbReference type="InterPro" id="IPR020846">
    <property type="entry name" value="MFS_dom"/>
</dbReference>
<keyword evidence="2" id="KW-0813">Transport</keyword>
<feature type="transmembrane region" description="Helical" evidence="8">
    <location>
        <begin position="142"/>
        <end position="162"/>
    </location>
</feature>
<name>A0A8H6DGR3_9HYPO</name>
<keyword evidence="4 8" id="KW-1133">Transmembrane helix</keyword>
<comment type="caution">
    <text evidence="10">The sequence shown here is derived from an EMBL/GenBank/DDBJ whole genome shotgun (WGS) entry which is preliminary data.</text>
</comment>
<dbReference type="PROSITE" id="PS50850">
    <property type="entry name" value="MFS"/>
    <property type="match status" value="1"/>
</dbReference>
<dbReference type="EMBL" id="JAAQPF010000135">
    <property type="protein sequence ID" value="KAF5714297.1"/>
    <property type="molecule type" value="Genomic_DNA"/>
</dbReference>
<reference evidence="10 11" key="1">
    <citation type="submission" date="2020-05" db="EMBL/GenBank/DDBJ databases">
        <title>Identification and distribution of gene clusters putatively required for synthesis of sphingolipid metabolism inhibitors in phylogenetically diverse species of the filamentous fungus Fusarium.</title>
        <authorList>
            <person name="Kim H.-S."/>
            <person name="Busman M."/>
            <person name="Brown D.W."/>
            <person name="Divon H."/>
            <person name="Uhlig S."/>
            <person name="Proctor R.H."/>
        </authorList>
    </citation>
    <scope>NUCLEOTIDE SEQUENCE [LARGE SCALE GENOMIC DNA]</scope>
    <source>
        <strain evidence="10 11">NRRL 26131</strain>
    </source>
</reference>
<proteinExistence type="predicted"/>
<evidence type="ECO:0000256" key="6">
    <source>
        <dbReference type="ARBA" id="ARBA00023180"/>
    </source>
</evidence>
<keyword evidence="5 8" id="KW-0472">Membrane</keyword>
<evidence type="ECO:0000256" key="5">
    <source>
        <dbReference type="ARBA" id="ARBA00023136"/>
    </source>
</evidence>
<evidence type="ECO:0000256" key="1">
    <source>
        <dbReference type="ARBA" id="ARBA00004141"/>
    </source>
</evidence>
<evidence type="ECO:0000313" key="10">
    <source>
        <dbReference type="EMBL" id="KAF5714297.1"/>
    </source>
</evidence>
<keyword evidence="3 8" id="KW-0812">Transmembrane</keyword>
<organism evidence="10 11">
    <name type="scientific">Fusarium globosum</name>
    <dbReference type="NCBI Taxonomy" id="78864"/>
    <lineage>
        <taxon>Eukaryota</taxon>
        <taxon>Fungi</taxon>
        <taxon>Dikarya</taxon>
        <taxon>Ascomycota</taxon>
        <taxon>Pezizomycotina</taxon>
        <taxon>Sordariomycetes</taxon>
        <taxon>Hypocreomycetidae</taxon>
        <taxon>Hypocreales</taxon>
        <taxon>Nectriaceae</taxon>
        <taxon>Fusarium</taxon>
        <taxon>Fusarium fujikuroi species complex</taxon>
    </lineage>
</organism>
<feature type="transmembrane region" description="Helical" evidence="8">
    <location>
        <begin position="400"/>
        <end position="420"/>
    </location>
</feature>
<dbReference type="AlphaFoldDB" id="A0A8H6DGR3"/>